<dbReference type="AlphaFoldDB" id="A0A8H2QIA6"/>
<proteinExistence type="predicted"/>
<sequence length="130" mass="15218">MKIENNSLEFCKLTFYEYYVVSIIKEGIVLTSDLSLKITAVILNFYQDKPFVYITDRKNNYSVDPLIYKRTSQATNLLAFCIVTQNHFNESNVEIERLFLKKPLKVLTSVVEAKNWATIIYNNYLLNETN</sequence>
<evidence type="ECO:0000313" key="1">
    <source>
        <dbReference type="EMBL" id="TYB70025.1"/>
    </source>
</evidence>
<dbReference type="Proteomes" id="UP000323324">
    <property type="component" value="Unassembled WGS sequence"/>
</dbReference>
<comment type="caution">
    <text evidence="1">The sequence shown here is derived from an EMBL/GenBank/DDBJ whole genome shotgun (WGS) entry which is preliminary data.</text>
</comment>
<accession>A0A8H2QIA6</accession>
<dbReference type="EMBL" id="VSKM01000018">
    <property type="protein sequence ID" value="TYB70025.1"/>
    <property type="molecule type" value="Genomic_DNA"/>
</dbReference>
<keyword evidence="2" id="KW-1185">Reference proteome</keyword>
<dbReference type="RefSeq" id="WP_148370851.1">
    <property type="nucleotide sequence ID" value="NZ_VSKM01000018.1"/>
</dbReference>
<evidence type="ECO:0000313" key="2">
    <source>
        <dbReference type="Proteomes" id="UP000323324"/>
    </source>
</evidence>
<gene>
    <name evidence="1" type="ORF">ES676_13480</name>
</gene>
<protein>
    <submittedName>
        <fullName evidence="1">Uncharacterized protein</fullName>
    </submittedName>
</protein>
<organism evidence="1 2">
    <name type="scientific">Bizionia saleffrena</name>
    <dbReference type="NCBI Taxonomy" id="291189"/>
    <lineage>
        <taxon>Bacteria</taxon>
        <taxon>Pseudomonadati</taxon>
        <taxon>Bacteroidota</taxon>
        <taxon>Flavobacteriia</taxon>
        <taxon>Flavobacteriales</taxon>
        <taxon>Flavobacteriaceae</taxon>
        <taxon>Bizionia</taxon>
    </lineage>
</organism>
<reference evidence="1 2" key="1">
    <citation type="submission" date="2019-08" db="EMBL/GenBank/DDBJ databases">
        <title>Genomes of Antarctic Bizionia species.</title>
        <authorList>
            <person name="Bowman J.P."/>
        </authorList>
    </citation>
    <scope>NUCLEOTIDE SEQUENCE [LARGE SCALE GENOMIC DNA]</scope>
    <source>
        <strain evidence="1 2">HFD</strain>
    </source>
</reference>
<name>A0A8H2QIA6_9FLAO</name>